<evidence type="ECO:0000256" key="1">
    <source>
        <dbReference type="SAM" id="MobiDB-lite"/>
    </source>
</evidence>
<evidence type="ECO:0000313" key="3">
    <source>
        <dbReference type="Proteomes" id="UP000286415"/>
    </source>
</evidence>
<dbReference type="InParanoid" id="A0A419QAM2"/>
<sequence>MSPEGSTRTGIVSGCPSLDKGSRDSEVGFEPRNFRNDVYIEVTGLERERCIASGSPGGEAALWLQREFTDRKVRGSNPTSASRLPLSRLEQPGSIPAFVLPSGSMAARHRMGVRSLSRLGQPGSIPALVLPSGGMAARHRKGATTEGFFSPPDELPSGILDHLAINAAMPLTVLLY</sequence>
<accession>A0A419QAM2</accession>
<dbReference type="EMBL" id="NIRI02000056">
    <property type="protein sequence ID" value="KAG5445102.1"/>
    <property type="molecule type" value="Genomic_DNA"/>
</dbReference>
<protein>
    <submittedName>
        <fullName evidence="2">Uncharacterized protein</fullName>
    </submittedName>
</protein>
<feature type="region of interest" description="Disordered" evidence="1">
    <location>
        <begin position="1"/>
        <end position="27"/>
    </location>
</feature>
<dbReference type="AlphaFoldDB" id="A0A419QAM2"/>
<organism evidence="2 3">
    <name type="scientific">Clonorchis sinensis</name>
    <name type="common">Chinese liver fluke</name>
    <dbReference type="NCBI Taxonomy" id="79923"/>
    <lineage>
        <taxon>Eukaryota</taxon>
        <taxon>Metazoa</taxon>
        <taxon>Spiralia</taxon>
        <taxon>Lophotrochozoa</taxon>
        <taxon>Platyhelminthes</taxon>
        <taxon>Trematoda</taxon>
        <taxon>Digenea</taxon>
        <taxon>Opisthorchiida</taxon>
        <taxon>Opisthorchiata</taxon>
        <taxon>Opisthorchiidae</taxon>
        <taxon>Clonorchis</taxon>
    </lineage>
</organism>
<proteinExistence type="predicted"/>
<dbReference type="OrthoDB" id="1906282at2759"/>
<dbReference type="Proteomes" id="UP000286415">
    <property type="component" value="Unassembled WGS sequence"/>
</dbReference>
<keyword evidence="3" id="KW-1185">Reference proteome</keyword>
<reference evidence="2 3" key="2">
    <citation type="journal article" date="2021" name="Genomics">
        <title>High-quality reference genome for Clonorchis sinensis.</title>
        <authorList>
            <person name="Young N.D."/>
            <person name="Stroehlein A.J."/>
            <person name="Kinkar L."/>
            <person name="Wang T."/>
            <person name="Sohn W.M."/>
            <person name="Chang B.C.H."/>
            <person name="Kaur P."/>
            <person name="Weisz D."/>
            <person name="Dudchenko O."/>
            <person name="Aiden E.L."/>
            <person name="Korhonen P.K."/>
            <person name="Gasser R.B."/>
        </authorList>
    </citation>
    <scope>NUCLEOTIDE SEQUENCE [LARGE SCALE GENOMIC DNA]</scope>
    <source>
        <strain evidence="2">Cs-k2</strain>
    </source>
</reference>
<reference evidence="2 3" key="1">
    <citation type="journal article" date="2018" name="Biotechnol. Adv.">
        <title>Improved genomic resources and new bioinformatic workflow for the carcinogenic parasite Clonorchis sinensis: Biotechnological implications.</title>
        <authorList>
            <person name="Wang D."/>
            <person name="Korhonen P.K."/>
            <person name="Gasser R.B."/>
            <person name="Young N.D."/>
        </authorList>
    </citation>
    <scope>NUCLEOTIDE SEQUENCE [LARGE SCALE GENOMIC DNA]</scope>
    <source>
        <strain evidence="2">Cs-k2</strain>
    </source>
</reference>
<comment type="caution">
    <text evidence="2">The sequence shown here is derived from an EMBL/GenBank/DDBJ whole genome shotgun (WGS) entry which is preliminary data.</text>
</comment>
<name>A0A419QAM2_CLOSI</name>
<gene>
    <name evidence="2" type="ORF">CSKR_104004</name>
</gene>
<evidence type="ECO:0000313" key="2">
    <source>
        <dbReference type="EMBL" id="KAG5445102.1"/>
    </source>
</evidence>
<feature type="compositionally biased region" description="Polar residues" evidence="1">
    <location>
        <begin position="1"/>
        <end position="10"/>
    </location>
</feature>